<comment type="caution">
    <text evidence="3">The sequence shown here is derived from an EMBL/GenBank/DDBJ whole genome shotgun (WGS) entry which is preliminary data.</text>
</comment>
<keyword evidence="1" id="KW-0175">Coiled coil</keyword>
<dbReference type="InterPro" id="IPR036691">
    <property type="entry name" value="Endo/exonu/phosph_ase_sf"/>
</dbReference>
<dbReference type="EMBL" id="JAPWTJ010000412">
    <property type="protein sequence ID" value="KAJ8978658.1"/>
    <property type="molecule type" value="Genomic_DNA"/>
</dbReference>
<name>A0ABQ9JKZ8_9CUCU</name>
<evidence type="ECO:0000313" key="4">
    <source>
        <dbReference type="Proteomes" id="UP001162164"/>
    </source>
</evidence>
<accession>A0ABQ9JKZ8</accession>
<dbReference type="SUPFAM" id="SSF56219">
    <property type="entry name" value="DNase I-like"/>
    <property type="match status" value="1"/>
</dbReference>
<organism evidence="3 4">
    <name type="scientific">Molorchus minor</name>
    <dbReference type="NCBI Taxonomy" id="1323400"/>
    <lineage>
        <taxon>Eukaryota</taxon>
        <taxon>Metazoa</taxon>
        <taxon>Ecdysozoa</taxon>
        <taxon>Arthropoda</taxon>
        <taxon>Hexapoda</taxon>
        <taxon>Insecta</taxon>
        <taxon>Pterygota</taxon>
        <taxon>Neoptera</taxon>
        <taxon>Endopterygota</taxon>
        <taxon>Coleoptera</taxon>
        <taxon>Polyphaga</taxon>
        <taxon>Cucujiformia</taxon>
        <taxon>Chrysomeloidea</taxon>
        <taxon>Cerambycidae</taxon>
        <taxon>Lamiinae</taxon>
        <taxon>Monochamini</taxon>
        <taxon>Molorchus</taxon>
    </lineage>
</organism>
<dbReference type="PANTHER" id="PTHR19446">
    <property type="entry name" value="REVERSE TRANSCRIPTASES"/>
    <property type="match status" value="1"/>
</dbReference>
<dbReference type="CDD" id="cd09077">
    <property type="entry name" value="R1-I-EN"/>
    <property type="match status" value="1"/>
</dbReference>
<dbReference type="Gene3D" id="3.60.10.10">
    <property type="entry name" value="Endonuclease/exonuclease/phosphatase"/>
    <property type="match status" value="1"/>
</dbReference>
<evidence type="ECO:0000313" key="3">
    <source>
        <dbReference type="EMBL" id="KAJ8978658.1"/>
    </source>
</evidence>
<dbReference type="InterPro" id="IPR005135">
    <property type="entry name" value="Endo/exonuclease/phosphatase"/>
</dbReference>
<reference evidence="3" key="1">
    <citation type="journal article" date="2023" name="Insect Mol. Biol.">
        <title>Genome sequencing provides insights into the evolution of gene families encoding plant cell wall-degrading enzymes in longhorned beetles.</title>
        <authorList>
            <person name="Shin N.R."/>
            <person name="Okamura Y."/>
            <person name="Kirsch R."/>
            <person name="Pauchet Y."/>
        </authorList>
    </citation>
    <scope>NUCLEOTIDE SEQUENCE</scope>
    <source>
        <strain evidence="3">MMC_N1</strain>
    </source>
</reference>
<gene>
    <name evidence="3" type="ORF">NQ317_019094</name>
</gene>
<dbReference type="Proteomes" id="UP001162164">
    <property type="component" value="Unassembled WGS sequence"/>
</dbReference>
<sequence>MVFEMRERRRERTINLNRAREAHDMLVANVRELGIGMIVASEPNVRLAEQEGWLLDENECAALWVVNSKIKITDWGRGKGYVRVGTEDCNIYSCYCSPNINLAEYERWWNGLVEDMRMRKNVILAGDLNAKAHEWGSAVEDDRGRMVVEWVQSRRCLIMNDGDIPTFIRRGSVSYLDITIATKKTAERLTEWKVLDRETLSDHRYFEEMDATPEESEEVWKEILNECEDGGRGNGRDGRRQVYWWNDEIGRLRTECQTVRRRQQRRRRRTRDMAEEDEEEYKELRRQLKKEIRKSKKKMWEKVCTDVEEDTWGLGYRIVTKAFRDCLPKINVADEVKYRVAEALFPKREEDRREGVTRSCNLVRPITREELDKAKGMIKLKKAPGPDGIPPELMKLMVEERPEYMLRLMNGLLANREFPNAWKKARLVLLNKGKKLPPEDPRAHRPLSMLNCPGKLYEIIIRERLLEEVEEGEGLAESQHGFRKGRSTLGRRKKDGIEVRVKGERIVPGRTVNHLGVLFDDQGSFGPHIRRAAEKATKRATALTRLMPRIGGPSDTKRRLLYNVVVSTILYGAEIWHGAMRVRLYRETLEKAQRKMLLGIVGAYRTTSTEALQVIAGLPPIDLIAEERGRIYKKNPRERKGVKKSERGNTLRVWQERWSEGRKGSRTRTLIPRIQEWLDCRHRQVDYYLAQFLTGHGSFGQYLKRIGKIEDQRCRYCGAEEDTPRHTVMECNRFATVREAVWEELEIEDEADLLRKMMASKDNWCKIHQVIRDTMTNKEREERDQQDD</sequence>
<proteinExistence type="predicted"/>
<protein>
    <recommendedName>
        <fullName evidence="2">Endonuclease/exonuclease/phosphatase domain-containing protein</fullName>
    </recommendedName>
</protein>
<dbReference type="Pfam" id="PF14529">
    <property type="entry name" value="Exo_endo_phos_2"/>
    <property type="match status" value="1"/>
</dbReference>
<evidence type="ECO:0000259" key="2">
    <source>
        <dbReference type="Pfam" id="PF14529"/>
    </source>
</evidence>
<feature type="coiled-coil region" evidence="1">
    <location>
        <begin position="260"/>
        <end position="298"/>
    </location>
</feature>
<feature type="domain" description="Endonuclease/exonuclease/phosphatase" evidence="2">
    <location>
        <begin position="90"/>
        <end position="206"/>
    </location>
</feature>
<keyword evidence="4" id="KW-1185">Reference proteome</keyword>
<evidence type="ECO:0000256" key="1">
    <source>
        <dbReference type="SAM" id="Coils"/>
    </source>
</evidence>